<dbReference type="KEGG" id="rvi:RVIR1_03760"/>
<evidence type="ECO:0000256" key="2">
    <source>
        <dbReference type="ARBA" id="ARBA00022448"/>
    </source>
</evidence>
<evidence type="ECO:0000256" key="3">
    <source>
        <dbReference type="ARBA" id="ARBA00022729"/>
    </source>
</evidence>
<dbReference type="InterPro" id="IPR006128">
    <property type="entry name" value="Lipoprotein_PsaA-like"/>
</dbReference>
<evidence type="ECO:0000313" key="5">
    <source>
        <dbReference type="EMBL" id="BBB14891.1"/>
    </source>
</evidence>
<dbReference type="GO" id="GO:0046872">
    <property type="term" value="F:metal ion binding"/>
    <property type="evidence" value="ECO:0007669"/>
    <property type="project" value="InterPro"/>
</dbReference>
<dbReference type="Pfam" id="PF01297">
    <property type="entry name" value="ZnuA"/>
    <property type="match status" value="1"/>
</dbReference>
<reference evidence="5 6" key="1">
    <citation type="submission" date="2017-03" db="EMBL/GenBank/DDBJ databases">
        <title>The genome sequence of Candidatus Rickettsiella viridis.</title>
        <authorList>
            <person name="Nikoh N."/>
            <person name="Tsuchida T."/>
            <person name="Yamaguchi K."/>
            <person name="Maeda T."/>
            <person name="Shigenobu S."/>
            <person name="Fukatsu T."/>
        </authorList>
    </citation>
    <scope>NUCLEOTIDE SEQUENCE [LARGE SCALE GENOMIC DNA]</scope>
    <source>
        <strain evidence="5 6">Ap-RA04</strain>
    </source>
</reference>
<evidence type="ECO:0000256" key="1">
    <source>
        <dbReference type="ARBA" id="ARBA00011028"/>
    </source>
</evidence>
<accession>A0A2Z5UV51</accession>
<dbReference type="PRINTS" id="PR00690">
    <property type="entry name" value="ADHESNFAMILY"/>
</dbReference>
<evidence type="ECO:0000256" key="4">
    <source>
        <dbReference type="RuleBase" id="RU003512"/>
    </source>
</evidence>
<dbReference type="AlphaFoldDB" id="A0A2Z5UV51"/>
<name>A0A2Z5UV51_9COXI</name>
<dbReference type="InterPro" id="IPR006127">
    <property type="entry name" value="ZnuA-like"/>
</dbReference>
<gene>
    <name evidence="5" type="primary">ytfM</name>
    <name evidence="5" type="ORF">RVIR1_03760</name>
</gene>
<dbReference type="PANTHER" id="PTHR42953">
    <property type="entry name" value="HIGH-AFFINITY ZINC UPTAKE SYSTEM PROTEIN ZNUA-RELATED"/>
    <property type="match status" value="1"/>
</dbReference>
<keyword evidence="6" id="KW-1185">Reference proteome</keyword>
<dbReference type="EMBL" id="AP018005">
    <property type="protein sequence ID" value="BBB14891.1"/>
    <property type="molecule type" value="Genomic_DNA"/>
</dbReference>
<keyword evidence="3" id="KW-0732">Signal</keyword>
<dbReference type="SUPFAM" id="SSF53807">
    <property type="entry name" value="Helical backbone' metal receptor"/>
    <property type="match status" value="1"/>
</dbReference>
<dbReference type="GO" id="GO:0030001">
    <property type="term" value="P:metal ion transport"/>
    <property type="evidence" value="ECO:0007669"/>
    <property type="project" value="InterPro"/>
</dbReference>
<dbReference type="RefSeq" id="WP_232019589.1">
    <property type="nucleotide sequence ID" value="NZ_AP018005.1"/>
</dbReference>
<sequence>MKLLTHRLLFLLLRARQARGNPEICPGWPRLLRKLAMTAILFLLGILFYQSSIAAPIHIVAAENFYASVAKEIGGSYVSVESIMSQPDQDPHLFNVTPRIAKSLGRADLVVFNGLGYDAWMQGLLSVAAVAVQAKICVGQLVNKKEGDNPHIWYDPATMPLYAKALLDFLVQKDPVHQVAYQANYQAFIKRYQRLSDLIQQLKSQSQQVKVIATEPVFGYMANALGFDMQGMAFQTSMMNGVDPSPQQVLEFQNALQTRRVKVLFYNKQVSSPLIQQLLKVAKRNAIPVIGITETQPANTTYSGWMSDQLHQLAKALHEHASI</sequence>
<dbReference type="Gene3D" id="3.40.50.1980">
    <property type="entry name" value="Nitrogenase molybdenum iron protein domain"/>
    <property type="match status" value="2"/>
</dbReference>
<keyword evidence="2 4" id="KW-0813">Transport</keyword>
<protein>
    <submittedName>
        <fullName evidence="5">Periplasmic solute binding protein</fullName>
    </submittedName>
</protein>
<comment type="similarity">
    <text evidence="1 4">Belongs to the bacterial solute-binding protein 9 family.</text>
</comment>
<proteinExistence type="inferred from homology"/>
<dbReference type="GO" id="GO:0007155">
    <property type="term" value="P:cell adhesion"/>
    <property type="evidence" value="ECO:0007669"/>
    <property type="project" value="InterPro"/>
</dbReference>
<evidence type="ECO:0000313" key="6">
    <source>
        <dbReference type="Proteomes" id="UP000282483"/>
    </source>
</evidence>
<dbReference type="Proteomes" id="UP000282483">
    <property type="component" value="Chromosome"/>
</dbReference>
<dbReference type="InterPro" id="IPR050492">
    <property type="entry name" value="Bact_metal-bind_prot9"/>
</dbReference>
<organism evidence="5 6">
    <name type="scientific">Candidatus Rickettsiella viridis</name>
    <dbReference type="NCBI Taxonomy" id="676208"/>
    <lineage>
        <taxon>Bacteria</taxon>
        <taxon>Pseudomonadati</taxon>
        <taxon>Pseudomonadota</taxon>
        <taxon>Gammaproteobacteria</taxon>
        <taxon>Legionellales</taxon>
        <taxon>Coxiellaceae</taxon>
        <taxon>Rickettsiella</taxon>
    </lineage>
</organism>